<sequence>MTLQEELLDSQSNVELKARLSQGYQQFWLQKEVPESLVTKKRSQLQVVRRGDLLLRVTSIENNIGRLVRPHLGEPSSSR</sequence>
<name>A0A077ZIN9_TRITR</name>
<keyword evidence="2" id="KW-1185">Reference proteome</keyword>
<dbReference type="EMBL" id="HG806349">
    <property type="protein sequence ID" value="CDW58480.1"/>
    <property type="molecule type" value="Genomic_DNA"/>
</dbReference>
<reference evidence="1" key="1">
    <citation type="submission" date="2014-01" db="EMBL/GenBank/DDBJ databases">
        <authorList>
            <person name="Aslett M."/>
        </authorList>
    </citation>
    <scope>NUCLEOTIDE SEQUENCE</scope>
</reference>
<dbReference type="Proteomes" id="UP000030665">
    <property type="component" value="Unassembled WGS sequence"/>
</dbReference>
<reference evidence="1" key="2">
    <citation type="submission" date="2014-03" db="EMBL/GenBank/DDBJ databases">
        <title>The whipworm genome and dual-species transcriptomics of an intimate host-pathogen interaction.</title>
        <authorList>
            <person name="Foth B.J."/>
            <person name="Tsai I.J."/>
            <person name="Reid A.J."/>
            <person name="Bancroft A.J."/>
            <person name="Nichol S."/>
            <person name="Tracey A."/>
            <person name="Holroyd N."/>
            <person name="Cotton J.A."/>
            <person name="Stanley E.J."/>
            <person name="Zarowiecki M."/>
            <person name="Liu J.Z."/>
            <person name="Huckvale T."/>
            <person name="Cooper P.J."/>
            <person name="Grencis R.K."/>
            <person name="Berriman M."/>
        </authorList>
    </citation>
    <scope>NUCLEOTIDE SEQUENCE [LARGE SCALE GENOMIC DNA]</scope>
</reference>
<gene>
    <name evidence="1" type="ORF">TTRE_0000679701</name>
</gene>
<protein>
    <submittedName>
        <fullName evidence="1">Uncharacterized protein</fullName>
    </submittedName>
</protein>
<evidence type="ECO:0000313" key="1">
    <source>
        <dbReference type="EMBL" id="CDW58480.1"/>
    </source>
</evidence>
<evidence type="ECO:0000313" key="2">
    <source>
        <dbReference type="Proteomes" id="UP000030665"/>
    </source>
</evidence>
<dbReference type="OrthoDB" id="5917201at2759"/>
<organism evidence="1 2">
    <name type="scientific">Trichuris trichiura</name>
    <name type="common">Whipworm</name>
    <name type="synonym">Trichocephalus trichiurus</name>
    <dbReference type="NCBI Taxonomy" id="36087"/>
    <lineage>
        <taxon>Eukaryota</taxon>
        <taxon>Metazoa</taxon>
        <taxon>Ecdysozoa</taxon>
        <taxon>Nematoda</taxon>
        <taxon>Enoplea</taxon>
        <taxon>Dorylaimia</taxon>
        <taxon>Trichinellida</taxon>
        <taxon>Trichuridae</taxon>
        <taxon>Trichuris</taxon>
    </lineage>
</organism>
<dbReference type="AlphaFoldDB" id="A0A077ZIN9"/>
<accession>A0A077ZIN9</accession>
<proteinExistence type="predicted"/>